<dbReference type="InterPro" id="IPR013783">
    <property type="entry name" value="Ig-like_fold"/>
</dbReference>
<feature type="region of interest" description="Disordered" evidence="1">
    <location>
        <begin position="1403"/>
        <end position="1447"/>
    </location>
</feature>
<dbReference type="Gene3D" id="2.60.40.10">
    <property type="entry name" value="Immunoglobulins"/>
    <property type="match status" value="1"/>
</dbReference>
<organism evidence="5 6">
    <name type="scientific">Kineothrix sedimenti</name>
    <dbReference type="NCBI Taxonomy" id="3123317"/>
    <lineage>
        <taxon>Bacteria</taxon>
        <taxon>Bacillati</taxon>
        <taxon>Bacillota</taxon>
        <taxon>Clostridia</taxon>
        <taxon>Lachnospirales</taxon>
        <taxon>Lachnospiraceae</taxon>
        <taxon>Kineothrix</taxon>
    </lineage>
</organism>
<feature type="domain" description="DUF7601" evidence="4">
    <location>
        <begin position="1081"/>
        <end position="1187"/>
    </location>
</feature>
<dbReference type="Gene3D" id="2.60.40.1140">
    <property type="entry name" value="Collagen-binding surface protein Cna, B-type domain"/>
    <property type="match status" value="4"/>
</dbReference>
<feature type="compositionally biased region" description="Polar residues" evidence="1">
    <location>
        <begin position="1403"/>
        <end position="1412"/>
    </location>
</feature>
<dbReference type="InterPro" id="IPR008966">
    <property type="entry name" value="Adhesion_dom_sf"/>
</dbReference>
<keyword evidence="2" id="KW-1133">Transmembrane helix</keyword>
<proteinExistence type="predicted"/>
<reference evidence="5 6" key="1">
    <citation type="submission" date="2024-02" db="EMBL/GenBank/DDBJ databases">
        <title>Bacterial strain from lacustrine sediment.</title>
        <authorList>
            <person name="Petit C."/>
            <person name="Fadhlaoui K."/>
        </authorList>
    </citation>
    <scope>NUCLEOTIDE SEQUENCE [LARGE SCALE GENOMIC DNA]</scope>
    <source>
        <strain evidence="5 6">IPX-CK</strain>
    </source>
</reference>
<evidence type="ECO:0000313" key="5">
    <source>
        <dbReference type="EMBL" id="XAH74105.1"/>
    </source>
</evidence>
<dbReference type="InterPro" id="IPR055382">
    <property type="entry name" value="DUF7601"/>
</dbReference>
<feature type="domain" description="DUF7601" evidence="4">
    <location>
        <begin position="961"/>
        <end position="1078"/>
    </location>
</feature>
<feature type="transmembrane region" description="Helical" evidence="2">
    <location>
        <begin position="1497"/>
        <end position="1517"/>
    </location>
</feature>
<keyword evidence="2" id="KW-0472">Membrane</keyword>
<feature type="domain" description="DUF7601" evidence="4">
    <location>
        <begin position="1190"/>
        <end position="1296"/>
    </location>
</feature>
<gene>
    <name evidence="5" type="ORF">V6984_21815</name>
</gene>
<feature type="domain" description="SpaA-like prealbumin fold" evidence="3">
    <location>
        <begin position="858"/>
        <end position="939"/>
    </location>
</feature>
<dbReference type="Pfam" id="PF17802">
    <property type="entry name" value="SpaA"/>
    <property type="match status" value="1"/>
</dbReference>
<dbReference type="InterPro" id="IPR041033">
    <property type="entry name" value="SpaA_PFL_dom_1"/>
</dbReference>
<dbReference type="Proteomes" id="UP001451571">
    <property type="component" value="Chromosome"/>
</dbReference>
<accession>A0ABZ3EXC0</accession>
<dbReference type="RefSeq" id="WP_342757700.1">
    <property type="nucleotide sequence ID" value="NZ_CP146256.1"/>
</dbReference>
<dbReference type="SUPFAM" id="SSF49401">
    <property type="entry name" value="Bacterial adhesins"/>
    <property type="match status" value="1"/>
</dbReference>
<keyword evidence="2" id="KW-0812">Transmembrane</keyword>
<sequence>MTLKYDGENDGEEDLEKTVSIYDKTFEITIPPKSTTVTTEKTGIADASNRKITWKVKVSADKEGGAAEDGNLKGYTFSDDLTNVGTYNSNSFKITTDADGINPIGGGAVTPDYISDKLTYTFPAGADVIGTVYIFFDTEIPDDKYYSNGTTTINNMAEIYKDSVRVSYDDGSASYTMDWIKKGGEEIGDGMNGGTYDPSNREIKWTIFIDGAMSNAQLEDLLPLGLSYVSSTVDKYNDLTNEYDLSLSIHPSSSVEGSREKLTFSMSDISGKYKVTIVTKVTDTSINGQKQVTFNNNATIKGTEKPGGITSSDASVTIGVPSITKTAGSYDNQNHKMGWNIKVDTLKQSLGGNLRVLDLLVYGGSINIDDIDGIDFGIGASGDLRYVTKDVLNEITPHFYQMIDQTSLPSVTGLGFTVHTLTIAGEKVADLLVVTKDDFQGIDYLSTHNFSFSTIVTNPNYYASNGSNTIDNTAFLFAGANKLNDSTASIGISSNMLKKNTLSREDADTVTAGNPNDSDVIAAVNGSSGCNTGSYDYVDKSVIYRIYVNAYNIDITDGVTTNIDEMIGDYKIKDTLPEGWEFKKIKDDDYFLLYEGTGNGTKVNATGYISDYSSVMQVAGPNASVNADEGQEMTFNFTDLNKGYVILLKAGPTEDTAKGYLSEIKNYTKKNNVNLIDNTKVTVGVNANTDVIIENSIVTKDVDKSYVNQDYLVWTIDYRPYDISYTDAYIKDILNPGIDLRIDSEGELLINDAATGKKNIQIFELKLNKDGSYTEDTELTLPDKNILTYDNEMRTLKFYPPDSSQSYRLIYYTDITGDGKDINNTVQFVKSTGSPVSRLSAFSLASFASGALYQRNGWFEITKTDGDTNLRIPGVKFVLYSSNGVVIREGITNASGVLSLKALPDGDYILKETEVPTGYTPSEKEYMVHVEKNGSGIPVTSIDGTVENNIDIKNYKDGTTGNLLISKAVAGSGADLSKKFEFTLLLNDKNGIELTSAYAYNLFDKDNKIVKGGVVKSGDTFELSNLESFKVLDLPMESTYKVEEEDYSSEGYVSMALGDAEGTVEVDKTKTVSFSNIKNIGGLVVQKIVSGSGADSNKEFNFKIEFNATGSYSYTGLGGVPDGTITNGGTIKLKHGQSISIDGLPENTTYKITEDDYSGEGYITTKAGDTGIIENTKTSAAVFRNARNIGELVIQKTVEGNAGDKTKKFEFNVNFKDANGSYSYSGNGVSNGTIASGGKIELSDGQSITIHDLPEGAKYAVTEKDYSEEGYVTTKNADTGLIKDGITSTASFINSKNNGVLSIAKTVAGNRGNKSKEFEFTVTFNTSKTYSYTGIGLDNGTIASGDIIRLADGQSIEITGILEGTSYTVEEADYSSEGYVKKSTGETGIISKDTASVAHFTNTYNVDESNGGSKDPEDPDNTTSSKSSVVPKYKTGEVPDPNGKDAPDKIILVDKDGNVLGTYTRVQNADGTYSYVDEDGVLLPASSIAKTGDGMPLIPIIIVTLIAVVGVMVLFLYKRKIFGYYYDS</sequence>
<evidence type="ECO:0000313" key="6">
    <source>
        <dbReference type="Proteomes" id="UP001451571"/>
    </source>
</evidence>
<keyword evidence="6" id="KW-1185">Reference proteome</keyword>
<feature type="compositionally biased region" description="Basic and acidic residues" evidence="1">
    <location>
        <begin position="1434"/>
        <end position="1447"/>
    </location>
</feature>
<evidence type="ECO:0000259" key="4">
    <source>
        <dbReference type="Pfam" id="PF24547"/>
    </source>
</evidence>
<evidence type="ECO:0000259" key="3">
    <source>
        <dbReference type="Pfam" id="PF17802"/>
    </source>
</evidence>
<feature type="domain" description="DUF7601" evidence="4">
    <location>
        <begin position="1300"/>
        <end position="1404"/>
    </location>
</feature>
<evidence type="ECO:0000256" key="2">
    <source>
        <dbReference type="SAM" id="Phobius"/>
    </source>
</evidence>
<evidence type="ECO:0000256" key="1">
    <source>
        <dbReference type="SAM" id="MobiDB-lite"/>
    </source>
</evidence>
<dbReference type="EMBL" id="CP146256">
    <property type="protein sequence ID" value="XAH74105.1"/>
    <property type="molecule type" value="Genomic_DNA"/>
</dbReference>
<dbReference type="Pfam" id="PF24547">
    <property type="entry name" value="DUF7601"/>
    <property type="match status" value="4"/>
</dbReference>
<protein>
    <submittedName>
        <fullName evidence="5">DUF5979 domain-containing protein</fullName>
    </submittedName>
</protein>
<dbReference type="SUPFAM" id="SSF49478">
    <property type="entry name" value="Cna protein B-type domain"/>
    <property type="match status" value="1"/>
</dbReference>
<dbReference type="Gene3D" id="2.60.40.740">
    <property type="match status" value="1"/>
</dbReference>
<name>A0ABZ3EXC0_9FIRM</name>